<dbReference type="Proteomes" id="UP000244338">
    <property type="component" value="Unassembled WGS sequence"/>
</dbReference>
<evidence type="ECO:0000313" key="7">
    <source>
        <dbReference type="Proteomes" id="UP000244338"/>
    </source>
</evidence>
<evidence type="ECO:0000256" key="1">
    <source>
        <dbReference type="ARBA" id="ARBA00004196"/>
    </source>
</evidence>
<reference evidence="7" key="1">
    <citation type="journal article" date="2018" name="Sci. Rep.">
        <title>Lignite coal burning seam in the remote Altai Mountains harbors a hydrogen-driven thermophilic microbial community.</title>
        <authorList>
            <person name="Kadnikov V.V."/>
            <person name="Mardanov A.V."/>
            <person name="Ivasenko D.A."/>
            <person name="Antsiferov D.V."/>
            <person name="Beletsky A.V."/>
            <person name="Karnachuk O.V."/>
            <person name="Ravin N.V."/>
        </authorList>
    </citation>
    <scope>NUCLEOTIDE SEQUENCE [LARGE SCALE GENOMIC DNA]</scope>
</reference>
<evidence type="ECO:0000256" key="5">
    <source>
        <dbReference type="SAM" id="MobiDB-lite"/>
    </source>
</evidence>
<feature type="compositionally biased region" description="Polar residues" evidence="5">
    <location>
        <begin position="83"/>
        <end position="96"/>
    </location>
</feature>
<dbReference type="AlphaFoldDB" id="A0A2R6XZN5"/>
<evidence type="ECO:0000256" key="3">
    <source>
        <dbReference type="ARBA" id="ARBA00022448"/>
    </source>
</evidence>
<dbReference type="Pfam" id="PF13416">
    <property type="entry name" value="SBP_bac_8"/>
    <property type="match status" value="1"/>
</dbReference>
<dbReference type="InterPro" id="IPR050490">
    <property type="entry name" value="Bact_solute-bd_prot1"/>
</dbReference>
<feature type="region of interest" description="Disordered" evidence="5">
    <location>
        <begin position="60"/>
        <end position="96"/>
    </location>
</feature>
<accession>A0A2R6XZN5</accession>
<dbReference type="Gene3D" id="3.40.190.10">
    <property type="entry name" value="Periplasmic binding protein-like II"/>
    <property type="match status" value="2"/>
</dbReference>
<dbReference type="GO" id="GO:0030313">
    <property type="term" value="C:cell envelope"/>
    <property type="evidence" value="ECO:0007669"/>
    <property type="project" value="UniProtKB-SubCell"/>
</dbReference>
<proteinExistence type="inferred from homology"/>
<comment type="subcellular location">
    <subcellularLocation>
        <location evidence="1">Cell envelope</location>
    </subcellularLocation>
</comment>
<dbReference type="SUPFAM" id="SSF53850">
    <property type="entry name" value="Periplasmic binding protein-like II"/>
    <property type="match status" value="1"/>
</dbReference>
<evidence type="ECO:0000256" key="4">
    <source>
        <dbReference type="ARBA" id="ARBA00022729"/>
    </source>
</evidence>
<evidence type="ECO:0000313" key="6">
    <source>
        <dbReference type="EMBL" id="PTQ55862.1"/>
    </source>
</evidence>
<organism evidence="6 7">
    <name type="scientific">Candidatus Carbonibacillus altaicus</name>
    <dbReference type="NCBI Taxonomy" id="2163959"/>
    <lineage>
        <taxon>Bacteria</taxon>
        <taxon>Bacillati</taxon>
        <taxon>Bacillota</taxon>
        <taxon>Bacilli</taxon>
        <taxon>Bacillales</taxon>
        <taxon>Candidatus Carbonibacillus</taxon>
    </lineage>
</organism>
<evidence type="ECO:0000256" key="2">
    <source>
        <dbReference type="ARBA" id="ARBA00008520"/>
    </source>
</evidence>
<dbReference type="InterPro" id="IPR006059">
    <property type="entry name" value="SBP"/>
</dbReference>
<feature type="compositionally biased region" description="Low complexity" evidence="5">
    <location>
        <begin position="61"/>
        <end position="82"/>
    </location>
</feature>
<dbReference type="EMBL" id="PEBX01000065">
    <property type="protein sequence ID" value="PTQ55862.1"/>
    <property type="molecule type" value="Genomic_DNA"/>
</dbReference>
<keyword evidence="4" id="KW-0732">Signal</keyword>
<dbReference type="PANTHER" id="PTHR43649">
    <property type="entry name" value="ARABINOSE-BINDING PROTEIN-RELATED"/>
    <property type="match status" value="1"/>
</dbReference>
<keyword evidence="3" id="KW-0813">Transport</keyword>
<comment type="similarity">
    <text evidence="2">Belongs to the bacterial solute-binding protein 1 family.</text>
</comment>
<name>A0A2R6XZN5_9BACL</name>
<protein>
    <submittedName>
        <fullName evidence="6">Glycerol-3-phosphate ABC transporter, periplasmic glycerol-3-phosphate-binding protein</fullName>
    </submittedName>
</protein>
<dbReference type="PANTHER" id="PTHR43649:SF31">
    <property type="entry name" value="SN-GLYCEROL-3-PHOSPHATE-BINDING PERIPLASMIC PROTEIN UGPB"/>
    <property type="match status" value="1"/>
</dbReference>
<sequence>MSAPKASEQRAHKRTHAHAPGGMLDSMAIRTALVSLRPNRLGLLAFILALMVALAACGSPTSSTDNTNSSNNTATNSDADTSQTNTGNTGSDAQSSTNKPIEVVWWHAMGGELGKAVDALVEAFNKSQNDIVVKAVFQGSYDEELNKLKASLGTKNAPTLVQVYEIGSRFMIDSGAIEPMQTWIDKDNFDISSLEPNILGYYTFDGKLYSMPFNTSNPILYYNKDMFRAAGLDPEKPPRTYEEFTEITKQLTKDGKYGASFAIYGWFMEQFFAESGAELVNNGNGRDALATESLLNSEAGINTLTWWKNMVDAGTMLNLGRKTDDTRQAFGAGKVAMILDSTAALRGIVNGVGDKFEVGTGFLPHPQSVTDGGVIVGGASLWMLKEKSEEEKAAAWQFIKFLTSPEIQAQWHINTGYFPITTKAYDLDIVKENMNQFPQFRTAVDQLHATTLNNATKGAVMGVFPEARQITERAMEEAINGQKSVKDALDQAANEITQKIQQYNRSIGK</sequence>
<dbReference type="CDD" id="cd14748">
    <property type="entry name" value="PBP2_UgpB"/>
    <property type="match status" value="1"/>
</dbReference>
<comment type="caution">
    <text evidence="6">The sequence shown here is derived from an EMBL/GenBank/DDBJ whole genome shotgun (WGS) entry which is preliminary data.</text>
</comment>
<feature type="region of interest" description="Disordered" evidence="5">
    <location>
        <begin position="1"/>
        <end position="22"/>
    </location>
</feature>
<gene>
    <name evidence="6" type="ORF">BSOLF_1319</name>
</gene>